<dbReference type="OrthoDB" id="6573863at2759"/>
<dbReference type="Proteomes" id="UP000494040">
    <property type="component" value="Unassembled WGS sequence"/>
</dbReference>
<dbReference type="InterPro" id="IPR000560">
    <property type="entry name" value="His_Pase_clade-2"/>
</dbReference>
<protein>
    <recommendedName>
        <fullName evidence="6">Lysosomal acid phosphatase</fullName>
    </recommendedName>
</protein>
<dbReference type="Gene3D" id="3.40.50.1240">
    <property type="entry name" value="Phosphoglycerate mutase-like"/>
    <property type="match status" value="1"/>
</dbReference>
<dbReference type="GO" id="GO:0003993">
    <property type="term" value="F:acid phosphatase activity"/>
    <property type="evidence" value="ECO:0007669"/>
    <property type="project" value="UniProtKB-EC"/>
</dbReference>
<evidence type="ECO:0000256" key="1">
    <source>
        <dbReference type="ARBA" id="ARBA00000032"/>
    </source>
</evidence>
<keyword evidence="5" id="KW-1185">Reference proteome</keyword>
<keyword evidence="3" id="KW-0812">Transmembrane</keyword>
<dbReference type="PROSITE" id="PS00616">
    <property type="entry name" value="HIS_ACID_PHOSPHAT_1"/>
    <property type="match status" value="1"/>
</dbReference>
<feature type="transmembrane region" description="Helical" evidence="3">
    <location>
        <begin position="21"/>
        <end position="41"/>
    </location>
</feature>
<evidence type="ECO:0000256" key="2">
    <source>
        <dbReference type="ARBA" id="ARBA00005375"/>
    </source>
</evidence>
<dbReference type="Pfam" id="PF00328">
    <property type="entry name" value="His_Phos_2"/>
    <property type="match status" value="1"/>
</dbReference>
<dbReference type="CDD" id="cd07061">
    <property type="entry name" value="HP_HAP_like"/>
    <property type="match status" value="1"/>
</dbReference>
<evidence type="ECO:0008006" key="6">
    <source>
        <dbReference type="Google" id="ProtNLM"/>
    </source>
</evidence>
<dbReference type="GeneID" id="106668162"/>
<dbReference type="RefSeq" id="XP_014252151.1">
    <property type="nucleotide sequence ID" value="XM_014396665.2"/>
</dbReference>
<keyword evidence="3" id="KW-0472">Membrane</keyword>
<proteinExistence type="inferred from homology"/>
<comment type="catalytic activity">
    <reaction evidence="1">
        <text>a phosphate monoester + H2O = an alcohol + phosphate</text>
        <dbReference type="Rhea" id="RHEA:15017"/>
        <dbReference type="ChEBI" id="CHEBI:15377"/>
        <dbReference type="ChEBI" id="CHEBI:30879"/>
        <dbReference type="ChEBI" id="CHEBI:43474"/>
        <dbReference type="ChEBI" id="CHEBI:67140"/>
        <dbReference type="EC" id="3.1.3.2"/>
    </reaction>
</comment>
<dbReference type="KEGG" id="clec:106668162"/>
<dbReference type="EnsemblMetazoa" id="XM_014396665.2">
    <property type="protein sequence ID" value="XP_014252151.1"/>
    <property type="gene ID" value="LOC106668162"/>
</dbReference>
<dbReference type="InterPro" id="IPR033379">
    <property type="entry name" value="Acid_Pase_AS"/>
</dbReference>
<dbReference type="InterPro" id="IPR029033">
    <property type="entry name" value="His_PPase_superfam"/>
</dbReference>
<reference evidence="4" key="1">
    <citation type="submission" date="2022-01" db="UniProtKB">
        <authorList>
            <consortium name="EnsemblMetazoa"/>
        </authorList>
    </citation>
    <scope>IDENTIFICATION</scope>
</reference>
<evidence type="ECO:0000313" key="4">
    <source>
        <dbReference type="EnsemblMetazoa" id="XP_014252151.1"/>
    </source>
</evidence>
<dbReference type="PANTHER" id="PTHR11567:SF210">
    <property type="entry name" value="ACID PHOSPHATASE 5-RELATED"/>
    <property type="match status" value="1"/>
</dbReference>
<dbReference type="SUPFAM" id="SSF53254">
    <property type="entry name" value="Phosphoglycerate mutase-like"/>
    <property type="match status" value="1"/>
</dbReference>
<evidence type="ECO:0000313" key="5">
    <source>
        <dbReference type="Proteomes" id="UP000494040"/>
    </source>
</evidence>
<sequence length="387" mass="44702">MWSYSKSFLLREMQPRRRSTFLVVLCLGFLLCAFFIAYSAFSEIQHHPTLKSLHVIFRHGHRTPSSSYPNDPYKNKIWTDGFGALTNKGKAQLYDVGRFLRQKYGSFLSDQYVVDQVSVLSSSVPRAQMSALTLLAGLFPPVRDQVWKTDLDWQPIPVNQIPRQLDHLITAKAACKAFDIEKQRSDIELNSQFYEIHKKLYSLLSTKSGDDIQSIADVEKLFYILSIQEENGLEMPEWARRVLPEMKSLASLNLASYTWSEKLKMLQGGSMLKEWISHFKSPSYGKLYLYSGHDLTLVNILRTVGFDELILPKYGAAIIVEFHHDKDLDEKQFLKFLYLNSSYSTELHDLKLKNCDINCPLEDFISLYDKYIPQDFTKECENTASKL</sequence>
<dbReference type="AlphaFoldDB" id="A0A8I6RWL5"/>
<accession>A0A8I6RWL5</accession>
<organism evidence="4 5">
    <name type="scientific">Cimex lectularius</name>
    <name type="common">Bed bug</name>
    <name type="synonym">Acanthia lectularia</name>
    <dbReference type="NCBI Taxonomy" id="79782"/>
    <lineage>
        <taxon>Eukaryota</taxon>
        <taxon>Metazoa</taxon>
        <taxon>Ecdysozoa</taxon>
        <taxon>Arthropoda</taxon>
        <taxon>Hexapoda</taxon>
        <taxon>Insecta</taxon>
        <taxon>Pterygota</taxon>
        <taxon>Neoptera</taxon>
        <taxon>Paraneoptera</taxon>
        <taxon>Hemiptera</taxon>
        <taxon>Heteroptera</taxon>
        <taxon>Panheteroptera</taxon>
        <taxon>Cimicomorpha</taxon>
        <taxon>Cimicidae</taxon>
        <taxon>Cimex</taxon>
    </lineage>
</organism>
<dbReference type="InterPro" id="IPR050645">
    <property type="entry name" value="Histidine_acid_phosphatase"/>
</dbReference>
<comment type="similarity">
    <text evidence="2">Belongs to the histidine acid phosphatase family.</text>
</comment>
<dbReference type="OMA" id="TKPCKVW"/>
<keyword evidence="3" id="KW-1133">Transmembrane helix</keyword>
<evidence type="ECO:0000256" key="3">
    <source>
        <dbReference type="SAM" id="Phobius"/>
    </source>
</evidence>
<dbReference type="PANTHER" id="PTHR11567">
    <property type="entry name" value="ACID PHOSPHATASE-RELATED"/>
    <property type="match status" value="1"/>
</dbReference>
<name>A0A8I6RWL5_CIMLE</name>